<organism evidence="2 3">
    <name type="scientific">Metabacillus litoralis</name>
    <dbReference type="NCBI Taxonomy" id="152268"/>
    <lineage>
        <taxon>Bacteria</taxon>
        <taxon>Bacillati</taxon>
        <taxon>Bacillota</taxon>
        <taxon>Bacilli</taxon>
        <taxon>Bacillales</taxon>
        <taxon>Bacillaceae</taxon>
        <taxon>Metabacillus</taxon>
    </lineage>
</organism>
<sequence>MDMLKRMLVLFWTFGMALQDSIPSSNSINPTNLLTSSYEKIVNVAHRGASAYAPEHTLISYQMGEKMNGNYIEIDLQMTSDGHLITMHDERVDRTTNGTGLVKNMTLKEIKQLDAGSWFNEKYPHYAKNEYEHIQVPTLEEVFKEFGQDANYYIETKSPTVYPGMEEKLLKLLEKYNLTGVNGQPSYVILQSFSTESLKKIHVLNEHIPLIQLLPDSSPEMTDLQLASIKKYSIGVGPSFKRIDQKYIEKVRERGLQIHPYTINTREDMKKALKWGVNGIFTNHPDLFHEVLKNVEQETKQK</sequence>
<dbReference type="Proteomes" id="UP000321363">
    <property type="component" value="Unassembled WGS sequence"/>
</dbReference>
<gene>
    <name evidence="2" type="ORF">FS935_19525</name>
</gene>
<dbReference type="CDD" id="cd08601">
    <property type="entry name" value="GDPD_SaGlpQ_like"/>
    <property type="match status" value="1"/>
</dbReference>
<evidence type="ECO:0000259" key="1">
    <source>
        <dbReference type="PROSITE" id="PS51704"/>
    </source>
</evidence>
<dbReference type="PANTHER" id="PTHR46211">
    <property type="entry name" value="GLYCEROPHOSPHORYL DIESTER PHOSPHODIESTERASE"/>
    <property type="match status" value="1"/>
</dbReference>
<dbReference type="AlphaFoldDB" id="A0A5C6VKN0"/>
<dbReference type="Pfam" id="PF03009">
    <property type="entry name" value="GDPD"/>
    <property type="match status" value="1"/>
</dbReference>
<dbReference type="GO" id="GO:0008081">
    <property type="term" value="F:phosphoric diester hydrolase activity"/>
    <property type="evidence" value="ECO:0007669"/>
    <property type="project" value="InterPro"/>
</dbReference>
<dbReference type="OrthoDB" id="384721at2"/>
<dbReference type="InterPro" id="IPR030395">
    <property type="entry name" value="GP_PDE_dom"/>
</dbReference>
<keyword evidence="3" id="KW-1185">Reference proteome</keyword>
<dbReference type="SUPFAM" id="SSF51695">
    <property type="entry name" value="PLC-like phosphodiesterases"/>
    <property type="match status" value="1"/>
</dbReference>
<comment type="caution">
    <text evidence="2">The sequence shown here is derived from an EMBL/GenBank/DDBJ whole genome shotgun (WGS) entry which is preliminary data.</text>
</comment>
<reference evidence="2 3" key="1">
    <citation type="journal article" date="2005" name="Int. J. Syst. Evol. Microbiol.">
        <title>Bacillus litoralis sp. nov., isolated from a tidal flat of the Yellow Sea in Korea.</title>
        <authorList>
            <person name="Yoon J.H."/>
            <person name="Oh T.K."/>
        </authorList>
    </citation>
    <scope>NUCLEOTIDE SEQUENCE [LARGE SCALE GENOMIC DNA]</scope>
    <source>
        <strain evidence="2 3">SW-211</strain>
    </source>
</reference>
<protein>
    <submittedName>
        <fullName evidence="2">Glycerophosphodiester phosphodiesterase</fullName>
    </submittedName>
</protein>
<proteinExistence type="predicted"/>
<dbReference type="PANTHER" id="PTHR46211:SF7">
    <property type="entry name" value="GLYCEROPHOSPHODIESTER PHOSPHODIESTERASE"/>
    <property type="match status" value="1"/>
</dbReference>
<dbReference type="InterPro" id="IPR017946">
    <property type="entry name" value="PLC-like_Pdiesterase_TIM-brl"/>
</dbReference>
<feature type="domain" description="GP-PDE" evidence="1">
    <location>
        <begin position="41"/>
        <end position="292"/>
    </location>
</feature>
<name>A0A5C6VKN0_9BACI</name>
<accession>A0A5C6VKN0</accession>
<dbReference type="EMBL" id="VOQF01000015">
    <property type="protein sequence ID" value="TXC85837.1"/>
    <property type="molecule type" value="Genomic_DNA"/>
</dbReference>
<evidence type="ECO:0000313" key="2">
    <source>
        <dbReference type="EMBL" id="TXC85837.1"/>
    </source>
</evidence>
<dbReference type="GO" id="GO:0006629">
    <property type="term" value="P:lipid metabolic process"/>
    <property type="evidence" value="ECO:0007669"/>
    <property type="project" value="InterPro"/>
</dbReference>
<dbReference type="PROSITE" id="PS51704">
    <property type="entry name" value="GP_PDE"/>
    <property type="match status" value="1"/>
</dbReference>
<evidence type="ECO:0000313" key="3">
    <source>
        <dbReference type="Proteomes" id="UP000321363"/>
    </source>
</evidence>
<dbReference type="Gene3D" id="3.20.20.190">
    <property type="entry name" value="Phosphatidylinositol (PI) phosphodiesterase"/>
    <property type="match status" value="1"/>
</dbReference>